<dbReference type="SUPFAM" id="SSF102712">
    <property type="entry name" value="JAB1/MPN domain"/>
    <property type="match status" value="1"/>
</dbReference>
<feature type="domain" description="MPN" evidence="8">
    <location>
        <begin position="105"/>
        <end position="227"/>
    </location>
</feature>
<evidence type="ECO:0000256" key="2">
    <source>
        <dbReference type="ARBA" id="ARBA00022723"/>
    </source>
</evidence>
<proteinExistence type="inferred from homology"/>
<dbReference type="Proteomes" id="UP000704068">
    <property type="component" value="Unassembled WGS sequence"/>
</dbReference>
<protein>
    <submittedName>
        <fullName evidence="9">DNA repair protein RadC</fullName>
    </submittedName>
</protein>
<evidence type="ECO:0000256" key="7">
    <source>
        <dbReference type="SAM" id="MobiDB-lite"/>
    </source>
</evidence>
<dbReference type="PROSITE" id="PS50249">
    <property type="entry name" value="MPN"/>
    <property type="match status" value="1"/>
</dbReference>
<dbReference type="GO" id="GO:0006508">
    <property type="term" value="P:proteolysis"/>
    <property type="evidence" value="ECO:0007669"/>
    <property type="project" value="UniProtKB-KW"/>
</dbReference>
<dbReference type="Pfam" id="PF20582">
    <property type="entry name" value="UPF0758_N"/>
    <property type="match status" value="1"/>
</dbReference>
<dbReference type="InterPro" id="IPR046778">
    <property type="entry name" value="UPF0758_N"/>
</dbReference>
<dbReference type="InterPro" id="IPR020891">
    <property type="entry name" value="UPF0758_CS"/>
</dbReference>
<dbReference type="Gene3D" id="3.40.140.10">
    <property type="entry name" value="Cytidine Deaminase, domain 2"/>
    <property type="match status" value="1"/>
</dbReference>
<dbReference type="InterPro" id="IPR025657">
    <property type="entry name" value="RadC_JAB"/>
</dbReference>
<dbReference type="PANTHER" id="PTHR30471">
    <property type="entry name" value="DNA REPAIR PROTEIN RADC"/>
    <property type="match status" value="1"/>
</dbReference>
<dbReference type="GO" id="GO:0046872">
    <property type="term" value="F:metal ion binding"/>
    <property type="evidence" value="ECO:0007669"/>
    <property type="project" value="UniProtKB-KW"/>
</dbReference>
<evidence type="ECO:0000256" key="3">
    <source>
        <dbReference type="ARBA" id="ARBA00022801"/>
    </source>
</evidence>
<evidence type="ECO:0000313" key="10">
    <source>
        <dbReference type="Proteomes" id="UP000704068"/>
    </source>
</evidence>
<dbReference type="Pfam" id="PF04002">
    <property type="entry name" value="RadC"/>
    <property type="match status" value="1"/>
</dbReference>
<dbReference type="CDD" id="cd08071">
    <property type="entry name" value="MPN_DUF2466"/>
    <property type="match status" value="1"/>
</dbReference>
<sequence>MPLKINQWSKEDRPREKFEELGPRQLSSAELLAILIGSGCPGKDAVVLMKEILNDHDNSLRRLGRVDIQSLCRYAGIGPAKAITILAACELGRRRAEEPAEQRPLMDGPQKIYSFFRQRLEDTPHEEFHAMFLNRRLQLVSDALIGRGGLTETTVDVRLLFGKALEAKATALAICHNHPSGNPQPSHADDRLTQKVAQAARLLDIRLVDHIIVADKCYYSYQEEGKLD</sequence>
<feature type="region of interest" description="Disordered" evidence="7">
    <location>
        <begin position="1"/>
        <end position="20"/>
    </location>
</feature>
<keyword evidence="4" id="KW-0862">Zinc</keyword>
<dbReference type="GO" id="GO:0008237">
    <property type="term" value="F:metallopeptidase activity"/>
    <property type="evidence" value="ECO:0007669"/>
    <property type="project" value="UniProtKB-KW"/>
</dbReference>
<feature type="compositionally biased region" description="Basic and acidic residues" evidence="7">
    <location>
        <begin position="9"/>
        <end position="20"/>
    </location>
</feature>
<accession>A0A929WZG8</accession>
<keyword evidence="5" id="KW-0482">Metalloprotease</keyword>
<comment type="similarity">
    <text evidence="6">Belongs to the UPF0758 family.</text>
</comment>
<dbReference type="AlphaFoldDB" id="A0A929WZG8"/>
<organism evidence="9 10">
    <name type="scientific">Alloprevotella tannerae</name>
    <dbReference type="NCBI Taxonomy" id="76122"/>
    <lineage>
        <taxon>Bacteria</taxon>
        <taxon>Pseudomonadati</taxon>
        <taxon>Bacteroidota</taxon>
        <taxon>Bacteroidia</taxon>
        <taxon>Bacteroidales</taxon>
        <taxon>Prevotellaceae</taxon>
        <taxon>Alloprevotella</taxon>
    </lineage>
</organism>
<keyword evidence="3" id="KW-0378">Hydrolase</keyword>
<dbReference type="NCBIfam" id="NF000642">
    <property type="entry name" value="PRK00024.1"/>
    <property type="match status" value="1"/>
</dbReference>
<name>A0A929WZG8_9BACT</name>
<dbReference type="InterPro" id="IPR037518">
    <property type="entry name" value="MPN"/>
</dbReference>
<reference evidence="9" key="1">
    <citation type="submission" date="2020-04" db="EMBL/GenBank/DDBJ databases">
        <title>Deep metagenomics examines the oral microbiome during advanced dental caries in children, revealing novel taxa and co-occurrences with host molecules.</title>
        <authorList>
            <person name="Baker J.L."/>
            <person name="Morton J.T."/>
            <person name="Dinis M."/>
            <person name="Alvarez R."/>
            <person name="Tran N.C."/>
            <person name="Knight R."/>
            <person name="Edlund A."/>
        </authorList>
    </citation>
    <scope>NUCLEOTIDE SEQUENCE</scope>
    <source>
        <strain evidence="9">JCVI_34_bin.1</strain>
    </source>
</reference>
<dbReference type="EMBL" id="JABZGR010000006">
    <property type="protein sequence ID" value="MBF0970028.1"/>
    <property type="molecule type" value="Genomic_DNA"/>
</dbReference>
<dbReference type="PROSITE" id="PS01302">
    <property type="entry name" value="UPF0758"/>
    <property type="match status" value="1"/>
</dbReference>
<comment type="caution">
    <text evidence="9">The sequence shown here is derived from an EMBL/GenBank/DDBJ whole genome shotgun (WGS) entry which is preliminary data.</text>
</comment>
<dbReference type="NCBIfam" id="TIGR00608">
    <property type="entry name" value="radc"/>
    <property type="match status" value="1"/>
</dbReference>
<dbReference type="RefSeq" id="WP_303763233.1">
    <property type="nucleotide sequence ID" value="NZ_CAUSLU010000014.1"/>
</dbReference>
<evidence type="ECO:0000256" key="4">
    <source>
        <dbReference type="ARBA" id="ARBA00022833"/>
    </source>
</evidence>
<keyword evidence="1" id="KW-0645">Protease</keyword>
<keyword evidence="2" id="KW-0479">Metal-binding</keyword>
<evidence type="ECO:0000313" key="9">
    <source>
        <dbReference type="EMBL" id="MBF0970028.1"/>
    </source>
</evidence>
<evidence type="ECO:0000256" key="5">
    <source>
        <dbReference type="ARBA" id="ARBA00023049"/>
    </source>
</evidence>
<evidence type="ECO:0000256" key="6">
    <source>
        <dbReference type="RuleBase" id="RU003797"/>
    </source>
</evidence>
<gene>
    <name evidence="9" type="primary">radC</name>
    <name evidence="9" type="ORF">HXK21_03155</name>
</gene>
<dbReference type="InterPro" id="IPR010994">
    <property type="entry name" value="RuvA_2-like"/>
</dbReference>
<dbReference type="SUPFAM" id="SSF47781">
    <property type="entry name" value="RuvA domain 2-like"/>
    <property type="match status" value="1"/>
</dbReference>
<dbReference type="InterPro" id="IPR001405">
    <property type="entry name" value="UPF0758"/>
</dbReference>
<dbReference type="PANTHER" id="PTHR30471:SF3">
    <property type="entry name" value="UPF0758 PROTEIN YEES-RELATED"/>
    <property type="match status" value="1"/>
</dbReference>
<evidence type="ECO:0000259" key="8">
    <source>
        <dbReference type="PROSITE" id="PS50249"/>
    </source>
</evidence>
<evidence type="ECO:0000256" key="1">
    <source>
        <dbReference type="ARBA" id="ARBA00022670"/>
    </source>
</evidence>